<dbReference type="GO" id="GO:0045165">
    <property type="term" value="P:cell fate commitment"/>
    <property type="evidence" value="ECO:0007669"/>
    <property type="project" value="TreeGrafter"/>
</dbReference>
<feature type="compositionally biased region" description="Low complexity" evidence="12">
    <location>
        <begin position="84"/>
        <end position="99"/>
    </location>
</feature>
<keyword evidence="9" id="KW-0804">Transcription</keyword>
<evidence type="ECO:0000256" key="2">
    <source>
        <dbReference type="ARBA" id="ARBA00022723"/>
    </source>
</evidence>
<keyword evidence="5 11" id="KW-0862">Zinc</keyword>
<feature type="zinc finger region" description="GATA-type 1" evidence="11">
    <location>
        <begin position="186"/>
        <end position="210"/>
    </location>
</feature>
<dbReference type="PIRSF" id="PIRSF003028">
    <property type="entry name" value="TF_GATA_4/5/6"/>
    <property type="match status" value="1"/>
</dbReference>
<evidence type="ECO:0000256" key="12">
    <source>
        <dbReference type="SAM" id="MobiDB-lite"/>
    </source>
</evidence>
<evidence type="ECO:0000313" key="15">
    <source>
        <dbReference type="Proteomes" id="UP000537234"/>
    </source>
</evidence>
<proteinExistence type="predicted"/>
<evidence type="ECO:0000256" key="1">
    <source>
        <dbReference type="ARBA" id="ARBA00004123"/>
    </source>
</evidence>
<dbReference type="PANTHER" id="PTHR10071">
    <property type="entry name" value="TRANSCRIPTION FACTOR GATA FAMILY MEMBER"/>
    <property type="match status" value="1"/>
</dbReference>
<dbReference type="SMART" id="SM00401">
    <property type="entry name" value="ZnF_GATA"/>
    <property type="match status" value="2"/>
</dbReference>
<dbReference type="InterPro" id="IPR000679">
    <property type="entry name" value="Znf_GATA"/>
</dbReference>
<feature type="compositionally biased region" description="Polar residues" evidence="12">
    <location>
        <begin position="10"/>
        <end position="20"/>
    </location>
</feature>
<feature type="compositionally biased region" description="Polar residues" evidence="12">
    <location>
        <begin position="317"/>
        <end position="348"/>
    </location>
</feature>
<organism evidence="14 15">
    <name type="scientific">Dicrurus megarhynchus</name>
    <dbReference type="NCBI Taxonomy" id="450177"/>
    <lineage>
        <taxon>Eukaryota</taxon>
        <taxon>Metazoa</taxon>
        <taxon>Chordata</taxon>
        <taxon>Craniata</taxon>
        <taxon>Vertebrata</taxon>
        <taxon>Euteleostomi</taxon>
        <taxon>Archelosauria</taxon>
        <taxon>Archosauria</taxon>
        <taxon>Dinosauria</taxon>
        <taxon>Saurischia</taxon>
        <taxon>Theropoda</taxon>
        <taxon>Coelurosauria</taxon>
        <taxon>Aves</taxon>
        <taxon>Neognathae</taxon>
        <taxon>Neoaves</taxon>
        <taxon>Telluraves</taxon>
        <taxon>Australaves</taxon>
        <taxon>Passeriformes</taxon>
        <taxon>Corvoidea</taxon>
        <taxon>Dicruridae</taxon>
        <taxon>Dicrurus</taxon>
    </lineage>
</organism>
<evidence type="ECO:0000256" key="10">
    <source>
        <dbReference type="ARBA" id="ARBA00023242"/>
    </source>
</evidence>
<dbReference type="PRINTS" id="PR00619">
    <property type="entry name" value="GATAZNFINGER"/>
</dbReference>
<dbReference type="Pfam" id="PF05349">
    <property type="entry name" value="GATA-N"/>
    <property type="match status" value="1"/>
</dbReference>
<dbReference type="InterPro" id="IPR008013">
    <property type="entry name" value="GATA_N"/>
</dbReference>
<comment type="subcellular location">
    <subcellularLocation>
        <location evidence="1">Nucleus</location>
    </subcellularLocation>
</comment>
<feature type="non-terminal residue" evidence="14">
    <location>
        <position position="1"/>
    </location>
</feature>
<dbReference type="InterPro" id="IPR013088">
    <property type="entry name" value="Znf_NHR/GATA"/>
</dbReference>
<dbReference type="PANTHER" id="PTHR10071:SF289">
    <property type="entry name" value="TRANSCRIPTION FACTOR GATA-5"/>
    <property type="match status" value="1"/>
</dbReference>
<dbReference type="SUPFAM" id="SSF57716">
    <property type="entry name" value="Glucocorticoid receptor-like (DNA-binding domain)"/>
    <property type="match status" value="2"/>
</dbReference>
<keyword evidence="6" id="KW-0805">Transcription regulation</keyword>
<dbReference type="GO" id="GO:0045944">
    <property type="term" value="P:positive regulation of transcription by RNA polymerase II"/>
    <property type="evidence" value="ECO:0007669"/>
    <property type="project" value="TreeGrafter"/>
</dbReference>
<dbReference type="AlphaFoldDB" id="A0A7L0A8C7"/>
<gene>
    <name evidence="14" type="primary">Gata5</name>
    <name evidence="14" type="ORF">DICMEG_R03603</name>
</gene>
<evidence type="ECO:0000256" key="9">
    <source>
        <dbReference type="ARBA" id="ARBA00023163"/>
    </source>
</evidence>
<dbReference type="GO" id="GO:0000978">
    <property type="term" value="F:RNA polymerase II cis-regulatory region sequence-specific DNA binding"/>
    <property type="evidence" value="ECO:0007669"/>
    <property type="project" value="TreeGrafter"/>
</dbReference>
<dbReference type="InterPro" id="IPR016375">
    <property type="entry name" value="TF_GATA_4/5/6"/>
</dbReference>
<dbReference type="InterPro" id="IPR039355">
    <property type="entry name" value="Transcription_factor_GATA"/>
</dbReference>
<dbReference type="GO" id="GO:0008270">
    <property type="term" value="F:zinc ion binding"/>
    <property type="evidence" value="ECO:0007669"/>
    <property type="project" value="UniProtKB-KW"/>
</dbReference>
<feature type="domain" description="GATA-type" evidence="13">
    <location>
        <begin position="233"/>
        <end position="286"/>
    </location>
</feature>
<evidence type="ECO:0000256" key="8">
    <source>
        <dbReference type="ARBA" id="ARBA00023159"/>
    </source>
</evidence>
<protein>
    <submittedName>
        <fullName evidence="14">GATA5 factor</fullName>
    </submittedName>
</protein>
<feature type="compositionally biased region" description="Low complexity" evidence="12">
    <location>
        <begin position="295"/>
        <end position="316"/>
    </location>
</feature>
<comment type="caution">
    <text evidence="14">The sequence shown here is derived from an EMBL/GenBank/DDBJ whole genome shotgun (WGS) entry which is preliminary data.</text>
</comment>
<feature type="zinc finger region" description="GATA-type 2" evidence="11">
    <location>
        <begin position="239"/>
        <end position="263"/>
    </location>
</feature>
<dbReference type="Gene3D" id="3.30.50.10">
    <property type="entry name" value="Erythroid Transcription Factor GATA-1, subunit A"/>
    <property type="match status" value="2"/>
</dbReference>
<keyword evidence="2 11" id="KW-0479">Metal-binding</keyword>
<dbReference type="PROSITE" id="PS50114">
    <property type="entry name" value="GATA_ZN_FINGER_2"/>
    <property type="match status" value="2"/>
</dbReference>
<feature type="non-terminal residue" evidence="14">
    <location>
        <position position="393"/>
    </location>
</feature>
<dbReference type="CDD" id="cd00202">
    <property type="entry name" value="ZnF_GATA"/>
    <property type="match status" value="2"/>
</dbReference>
<evidence type="ECO:0000256" key="5">
    <source>
        <dbReference type="ARBA" id="ARBA00022833"/>
    </source>
</evidence>
<keyword evidence="8" id="KW-0010">Activator</keyword>
<keyword evidence="10" id="KW-0539">Nucleus</keyword>
<dbReference type="Proteomes" id="UP000537234">
    <property type="component" value="Unassembled WGS sequence"/>
</dbReference>
<keyword evidence="15" id="KW-1185">Reference proteome</keyword>
<keyword evidence="3" id="KW-0677">Repeat</keyword>
<keyword evidence="7" id="KW-0238">DNA-binding</keyword>
<keyword evidence="4 11" id="KW-0863">Zinc-finger</keyword>
<dbReference type="Pfam" id="PF00320">
    <property type="entry name" value="GATA"/>
    <property type="match status" value="2"/>
</dbReference>
<evidence type="ECO:0000259" key="13">
    <source>
        <dbReference type="PROSITE" id="PS50114"/>
    </source>
</evidence>
<evidence type="ECO:0000256" key="6">
    <source>
        <dbReference type="ARBA" id="ARBA00023015"/>
    </source>
</evidence>
<name>A0A7L0A8C7_9CORV</name>
<dbReference type="PROSITE" id="PS00344">
    <property type="entry name" value="GATA_ZN_FINGER_1"/>
    <property type="match status" value="2"/>
</dbReference>
<dbReference type="FunFam" id="3.30.50.10:FF:000001">
    <property type="entry name" value="GATA transcription factor (GATAd)"/>
    <property type="match status" value="1"/>
</dbReference>
<dbReference type="FunFam" id="3.30.50.10:FF:000032">
    <property type="entry name" value="Transcription factor GATA-3"/>
    <property type="match status" value="1"/>
</dbReference>
<feature type="region of interest" description="Disordered" evidence="12">
    <location>
        <begin position="1"/>
        <end position="20"/>
    </location>
</feature>
<dbReference type="GO" id="GO:0000981">
    <property type="term" value="F:DNA-binding transcription factor activity, RNA polymerase II-specific"/>
    <property type="evidence" value="ECO:0007669"/>
    <property type="project" value="InterPro"/>
</dbReference>
<evidence type="ECO:0000256" key="7">
    <source>
        <dbReference type="ARBA" id="ARBA00023125"/>
    </source>
</evidence>
<dbReference type="EMBL" id="VXAD01011617">
    <property type="protein sequence ID" value="NXJ28929.1"/>
    <property type="molecule type" value="Genomic_DNA"/>
</dbReference>
<feature type="region of interest" description="Disordered" evidence="12">
    <location>
        <begin position="281"/>
        <end position="378"/>
    </location>
</feature>
<dbReference type="GO" id="GO:0005634">
    <property type="term" value="C:nucleus"/>
    <property type="evidence" value="ECO:0007669"/>
    <property type="project" value="UniProtKB-SubCell"/>
</dbReference>
<evidence type="ECO:0000256" key="3">
    <source>
        <dbReference type="ARBA" id="ARBA00022737"/>
    </source>
</evidence>
<dbReference type="GO" id="GO:0000122">
    <property type="term" value="P:negative regulation of transcription by RNA polymerase II"/>
    <property type="evidence" value="ECO:0007669"/>
    <property type="project" value="TreeGrafter"/>
</dbReference>
<evidence type="ECO:0000256" key="4">
    <source>
        <dbReference type="ARBA" id="ARBA00022771"/>
    </source>
</evidence>
<feature type="domain" description="GATA-type" evidence="13">
    <location>
        <begin position="180"/>
        <end position="233"/>
    </location>
</feature>
<sequence>MYQGLALTPNHGQSAYSHDSSNFLHSSAGSPVYVPTTRVPSVLQTLPYLQGCEPHQSHLGNPPGWGQSGGEAAAFNAGSPHPPSGFSYSHSPPGSSPSGRDGAYQGPLLLGGGGREQYGNALVRSVNGSYSSPYPAYVTPEIPPSWTAGHFESSVLHSLQTRQAALPGRRSTFEYLEEFPGDGRECVNCGAMSTPLWRKDGTGHYLCNACGLYHKMNGINRPLKPQKRLSSSRRAGLCCTNCHTTNTTLWRRNAEGEPVCNACGLYMKLHGVPRPLAMKKESIQTRKRKPKNITKGKASTGSTTSATNSPSSITNSDSTVTLKSEPSTTSQYPGQTIVSVSQAQSQSDEALASGHGEFKFEPEDYTFSPSSMAPQPGLSVPLRQDSWCALALA</sequence>
<reference evidence="14 15" key="1">
    <citation type="submission" date="2019-09" db="EMBL/GenBank/DDBJ databases">
        <title>Bird 10,000 Genomes (B10K) Project - Family phase.</title>
        <authorList>
            <person name="Zhang G."/>
        </authorList>
    </citation>
    <scope>NUCLEOTIDE SEQUENCE [LARGE SCALE GENOMIC DNA]</scope>
    <source>
        <strain evidence="14">B10K-DU-001-48</strain>
        <tissue evidence="14">Muscle</tissue>
    </source>
</reference>
<evidence type="ECO:0000313" key="14">
    <source>
        <dbReference type="EMBL" id="NXJ28929.1"/>
    </source>
</evidence>
<accession>A0A7L0A8C7</accession>
<evidence type="ECO:0000256" key="11">
    <source>
        <dbReference type="PIRSR" id="PIRSR003028-1"/>
    </source>
</evidence>
<feature type="region of interest" description="Disordered" evidence="12">
    <location>
        <begin position="53"/>
        <end position="111"/>
    </location>
</feature>
<feature type="compositionally biased region" description="Basic residues" evidence="12">
    <location>
        <begin position="285"/>
        <end position="294"/>
    </location>
</feature>